<keyword evidence="2" id="KW-0472">Membrane</keyword>
<feature type="compositionally biased region" description="Polar residues" evidence="1">
    <location>
        <begin position="64"/>
        <end position="82"/>
    </location>
</feature>
<dbReference type="PANTHER" id="PTHR40763:SF5">
    <property type="entry name" value="MEMBRANE PROTEIN"/>
    <property type="match status" value="1"/>
</dbReference>
<reference evidence="4 5" key="1">
    <citation type="submission" date="2018-11" db="EMBL/GenBank/DDBJ databases">
        <title>Trebonia kvetii gen.nov., sp.nov., a novel acidophilic actinobacterium, and proposal of the new actinobacterial family Treboniaceae fam. nov.</title>
        <authorList>
            <person name="Rapoport D."/>
            <person name="Sagova-Mareckova M."/>
            <person name="Sedlacek I."/>
            <person name="Provaznik J."/>
            <person name="Kralova S."/>
            <person name="Pavlinic D."/>
            <person name="Benes V."/>
            <person name="Kopecky J."/>
        </authorList>
    </citation>
    <scope>NUCLEOTIDE SEQUENCE [LARGE SCALE GENOMIC DNA]</scope>
    <source>
        <strain evidence="4 5">15Tr583</strain>
    </source>
</reference>
<keyword evidence="5" id="KW-1185">Reference proteome</keyword>
<comment type="caution">
    <text evidence="4">The sequence shown here is derived from an EMBL/GenBank/DDBJ whole genome shotgun (WGS) entry which is preliminary data.</text>
</comment>
<dbReference type="PANTHER" id="PTHR40763">
    <property type="entry name" value="MEMBRANE PROTEIN-RELATED"/>
    <property type="match status" value="1"/>
</dbReference>
<dbReference type="EMBL" id="RPFW01000007">
    <property type="protein sequence ID" value="TVZ01332.1"/>
    <property type="molecule type" value="Genomic_DNA"/>
</dbReference>
<protein>
    <submittedName>
        <fullName evidence="4">DUF1707 domain-containing protein</fullName>
    </submittedName>
</protein>
<evidence type="ECO:0000259" key="3">
    <source>
        <dbReference type="Pfam" id="PF08044"/>
    </source>
</evidence>
<keyword evidence="2" id="KW-0812">Transmembrane</keyword>
<evidence type="ECO:0000313" key="4">
    <source>
        <dbReference type="EMBL" id="TVZ01332.1"/>
    </source>
</evidence>
<feature type="domain" description="DUF1707" evidence="3">
    <location>
        <begin position="1"/>
        <end position="53"/>
    </location>
</feature>
<dbReference type="RefSeq" id="WP_145859800.1">
    <property type="nucleotide sequence ID" value="NZ_RPFW01000007.1"/>
</dbReference>
<gene>
    <name evidence="4" type="ORF">EAS64_34220</name>
</gene>
<evidence type="ECO:0000313" key="5">
    <source>
        <dbReference type="Proteomes" id="UP000460272"/>
    </source>
</evidence>
<evidence type="ECO:0000256" key="1">
    <source>
        <dbReference type="SAM" id="MobiDB-lite"/>
    </source>
</evidence>
<feature type="transmembrane region" description="Helical" evidence="2">
    <location>
        <begin position="107"/>
        <end position="128"/>
    </location>
</feature>
<dbReference type="Pfam" id="PF08044">
    <property type="entry name" value="DUF1707"/>
    <property type="match status" value="1"/>
</dbReference>
<accession>A0A6P2BQM6</accession>
<keyword evidence="2" id="KW-1133">Transmembrane helix</keyword>
<feature type="region of interest" description="Disordered" evidence="1">
    <location>
        <begin position="49"/>
        <end position="97"/>
    </location>
</feature>
<feature type="transmembrane region" description="Helical" evidence="2">
    <location>
        <begin position="134"/>
        <end position="154"/>
    </location>
</feature>
<proteinExistence type="predicted"/>
<dbReference type="OrthoDB" id="4416950at2"/>
<dbReference type="Proteomes" id="UP000460272">
    <property type="component" value="Unassembled WGS sequence"/>
</dbReference>
<evidence type="ECO:0000256" key="2">
    <source>
        <dbReference type="SAM" id="Phobius"/>
    </source>
</evidence>
<dbReference type="AlphaFoldDB" id="A0A6P2BQM6"/>
<name>A0A6P2BQM6_9ACTN</name>
<sequence>MRISDADREAAAAELREHFASGRLDQEELNERLDRVFAAKTRGDLNGPFADLPSSGRGWDRAGASNTGSGTRNWSQGPTPGSWNAPPQWGPPGGGRTGGPGPFVGRLVFTGALLSVLLVVGILGAFGFGTGRPIGFVLIFAAFALLRRLLFGIFGRRWGGRGRRSCRRR</sequence>
<dbReference type="InterPro" id="IPR012551">
    <property type="entry name" value="DUF1707_SHOCT-like"/>
</dbReference>
<organism evidence="4 5">
    <name type="scientific">Trebonia kvetii</name>
    <dbReference type="NCBI Taxonomy" id="2480626"/>
    <lineage>
        <taxon>Bacteria</taxon>
        <taxon>Bacillati</taxon>
        <taxon>Actinomycetota</taxon>
        <taxon>Actinomycetes</taxon>
        <taxon>Streptosporangiales</taxon>
        <taxon>Treboniaceae</taxon>
        <taxon>Trebonia</taxon>
    </lineage>
</organism>